<dbReference type="RefSeq" id="WP_004804783.1">
    <property type="nucleotide sequence ID" value="NZ_CP116394.1"/>
</dbReference>
<dbReference type="Proteomes" id="UP001211044">
    <property type="component" value="Chromosome"/>
</dbReference>
<feature type="transmembrane region" description="Helical" evidence="1">
    <location>
        <begin position="141"/>
        <end position="170"/>
    </location>
</feature>
<evidence type="ECO:0000313" key="3">
    <source>
        <dbReference type="Proteomes" id="UP001211044"/>
    </source>
</evidence>
<reference evidence="2" key="1">
    <citation type="submission" date="2023-01" db="EMBL/GenBank/DDBJ databases">
        <title>Comparative Genomic Analysis of the Clinically-Derived Winkia Strain NY0527 Provides Evidence into the Taxonomic Reassignment of Winkia neuii and Characterizes Their Virulence Traits.</title>
        <authorList>
            <person name="Cai X."/>
            <person name="Peng Y."/>
            <person name="Li M."/>
            <person name="Qiu Y."/>
            <person name="Wang Y."/>
            <person name="Xu L."/>
            <person name="Hou Q."/>
        </authorList>
    </citation>
    <scope>NUCLEOTIDE SEQUENCE</scope>
    <source>
        <strain evidence="2">NY0527</strain>
    </source>
</reference>
<organism evidence="2 3">
    <name type="scientific">Winkia neuii subsp. anitrata</name>
    <dbReference type="NCBI Taxonomy" id="29318"/>
    <lineage>
        <taxon>Bacteria</taxon>
        <taxon>Bacillati</taxon>
        <taxon>Actinomycetota</taxon>
        <taxon>Actinomycetes</taxon>
        <taxon>Actinomycetales</taxon>
        <taxon>Actinomycetaceae</taxon>
        <taxon>Winkia</taxon>
    </lineage>
</organism>
<feature type="transmembrane region" description="Helical" evidence="1">
    <location>
        <begin position="12"/>
        <end position="31"/>
    </location>
</feature>
<dbReference type="EMBL" id="CP116394">
    <property type="protein sequence ID" value="WCE45343.1"/>
    <property type="molecule type" value="Genomic_DNA"/>
</dbReference>
<evidence type="ECO:0000313" key="2">
    <source>
        <dbReference type="EMBL" id="WCE45343.1"/>
    </source>
</evidence>
<keyword evidence="1" id="KW-0472">Membrane</keyword>
<dbReference type="AlphaFoldDB" id="A0AB38XM35"/>
<evidence type="ECO:0008006" key="4">
    <source>
        <dbReference type="Google" id="ProtNLM"/>
    </source>
</evidence>
<proteinExistence type="predicted"/>
<protein>
    <recommendedName>
        <fullName evidence="4">Aromatic ring-opening dioxygenase LigA</fullName>
    </recommendedName>
</protein>
<evidence type="ECO:0000256" key="1">
    <source>
        <dbReference type="SAM" id="Phobius"/>
    </source>
</evidence>
<sequence length="183" mass="19878">MNQQIYKAIARVLGTILVLVGIGAIGGGLFLHSSVSSQLSEQQITMPSKENLTTQEQKDHLLQYAGQPMEDGNQAFAFSDYYIKEHLKQMAGGKNYNEVSGEYMKLSADPKADPQKVAKLRELRADMFQGNSLRGMLLNAYAFWTMGTVAFWAGIGSLIVGAGALIYSFLGNSTKRGSSKATA</sequence>
<keyword evidence="1" id="KW-0812">Transmembrane</keyword>
<keyword evidence="1" id="KW-1133">Transmembrane helix</keyword>
<gene>
    <name evidence="2" type="ORF">PIG85_06640</name>
</gene>
<name>A0AB38XM35_9ACTO</name>
<accession>A0AB38XM35</accession>
<dbReference type="KEGG" id="wne:PIG85_06640"/>